<protein>
    <recommendedName>
        <fullName evidence="1">YdhG-like domain-containing protein</fullName>
    </recommendedName>
</protein>
<dbReference type="RefSeq" id="WP_324691739.1">
    <property type="nucleotide sequence ID" value="NZ_BAABCR010000008.1"/>
</dbReference>
<dbReference type="Pfam" id="PF08818">
    <property type="entry name" value="DUF1801"/>
    <property type="match status" value="1"/>
</dbReference>
<accession>A0ABP7TGF0</accession>
<sequence length="116" mass="13725">MKPAEHYIINQPSHYRDILLSIVDVVKQTLPEATLEYKWGIPYFYYKRKPFCYLNASHKKQYVDVGFAKGFQLQNHLDHLIADNGRNTIKSLRYYTLESIDIKVLTQVILEAEKLY</sequence>
<organism evidence="2 3">
    <name type="scientific">Flavobacterium cheonhonense</name>
    <dbReference type="NCBI Taxonomy" id="706185"/>
    <lineage>
        <taxon>Bacteria</taxon>
        <taxon>Pseudomonadati</taxon>
        <taxon>Bacteroidota</taxon>
        <taxon>Flavobacteriia</taxon>
        <taxon>Flavobacteriales</taxon>
        <taxon>Flavobacteriaceae</taxon>
        <taxon>Flavobacterium</taxon>
    </lineage>
</organism>
<reference evidence="3" key="1">
    <citation type="journal article" date="2019" name="Int. J. Syst. Evol. Microbiol.">
        <title>The Global Catalogue of Microorganisms (GCM) 10K type strain sequencing project: providing services to taxonomists for standard genome sequencing and annotation.</title>
        <authorList>
            <consortium name="The Broad Institute Genomics Platform"/>
            <consortium name="The Broad Institute Genome Sequencing Center for Infectious Disease"/>
            <person name="Wu L."/>
            <person name="Ma J."/>
        </authorList>
    </citation>
    <scope>NUCLEOTIDE SEQUENCE [LARGE SCALE GENOMIC DNA]</scope>
    <source>
        <strain evidence="3">JCM 17064</strain>
    </source>
</reference>
<dbReference type="EMBL" id="BAABCR010000008">
    <property type="protein sequence ID" value="GAA4026029.1"/>
    <property type="molecule type" value="Genomic_DNA"/>
</dbReference>
<proteinExistence type="predicted"/>
<dbReference type="Proteomes" id="UP001500968">
    <property type="component" value="Unassembled WGS sequence"/>
</dbReference>
<dbReference type="Gene3D" id="3.90.1150.200">
    <property type="match status" value="1"/>
</dbReference>
<evidence type="ECO:0000313" key="2">
    <source>
        <dbReference type="EMBL" id="GAA4026029.1"/>
    </source>
</evidence>
<evidence type="ECO:0000259" key="1">
    <source>
        <dbReference type="Pfam" id="PF08818"/>
    </source>
</evidence>
<evidence type="ECO:0000313" key="3">
    <source>
        <dbReference type="Proteomes" id="UP001500968"/>
    </source>
</evidence>
<name>A0ABP7TGF0_9FLAO</name>
<comment type="caution">
    <text evidence="2">The sequence shown here is derived from an EMBL/GenBank/DDBJ whole genome shotgun (WGS) entry which is preliminary data.</text>
</comment>
<feature type="domain" description="YdhG-like" evidence="1">
    <location>
        <begin position="16"/>
        <end position="112"/>
    </location>
</feature>
<keyword evidence="3" id="KW-1185">Reference proteome</keyword>
<dbReference type="InterPro" id="IPR014922">
    <property type="entry name" value="YdhG-like"/>
</dbReference>
<dbReference type="SUPFAM" id="SSF159888">
    <property type="entry name" value="YdhG-like"/>
    <property type="match status" value="1"/>
</dbReference>
<gene>
    <name evidence="2" type="ORF">GCM10022386_06710</name>
</gene>